<sequence>MSAWIHGVIDSVMAWLTDLGYWGIMFGLMIEIIPSEIVLAFGGYLVSAGQINYWLAVLFGTVGGVLAQIFVYWIGLYGGRPVLERFGKYIFINKHHIEVSENWFNKYGSGVIFTARFIPVVRHAISVPAGMARMPLSRFTLLTTLAVIPWSMLFVYLGMTLGENWSHIDETAAAYTGELMWGALGLTALYAVYVIVKRRRRKAKESSGADVSGKLAGIGRSGEDRSAPASAPASRAHPRADAEANGVLAGLPDEYRTLGARIVRSGDSSQTVDQIVIGPNGIFHVEFNDRSGEFRFRAPGYEAADAAAAAGDLTANAYRSEYVLKDLLRRRGLTADVVGILCFTDPEAALSGTCAAFEALKPERLVPFIVSYRAKHPLDEERVRTAAAWIEDNSGRAGREK</sequence>
<feature type="region of interest" description="Disordered" evidence="2">
    <location>
        <begin position="207"/>
        <end position="242"/>
    </location>
</feature>
<keyword evidence="3" id="KW-0472">Membrane</keyword>
<evidence type="ECO:0000256" key="1">
    <source>
        <dbReference type="ARBA" id="ARBA00010792"/>
    </source>
</evidence>
<feature type="domain" description="VTT" evidence="4">
    <location>
        <begin position="33"/>
        <end position="158"/>
    </location>
</feature>
<organism evidence="5 6">
    <name type="scientific">Paenibacillus oceani</name>
    <dbReference type="NCBI Taxonomy" id="2772510"/>
    <lineage>
        <taxon>Bacteria</taxon>
        <taxon>Bacillati</taxon>
        <taxon>Bacillota</taxon>
        <taxon>Bacilli</taxon>
        <taxon>Bacillales</taxon>
        <taxon>Paenibacillaceae</taxon>
        <taxon>Paenibacillus</taxon>
    </lineage>
</organism>
<feature type="transmembrane region" description="Helical" evidence="3">
    <location>
        <begin position="53"/>
        <end position="75"/>
    </location>
</feature>
<evidence type="ECO:0000313" key="6">
    <source>
        <dbReference type="Proteomes" id="UP000639396"/>
    </source>
</evidence>
<feature type="transmembrane region" description="Helical" evidence="3">
    <location>
        <begin position="20"/>
        <end position="46"/>
    </location>
</feature>
<dbReference type="AlphaFoldDB" id="A0A927CDM3"/>
<dbReference type="InterPro" id="IPR051311">
    <property type="entry name" value="DedA_domain"/>
</dbReference>
<feature type="transmembrane region" description="Helical" evidence="3">
    <location>
        <begin position="139"/>
        <end position="159"/>
    </location>
</feature>
<keyword evidence="3" id="KW-0812">Transmembrane</keyword>
<evidence type="ECO:0000256" key="3">
    <source>
        <dbReference type="SAM" id="Phobius"/>
    </source>
</evidence>
<dbReference type="PANTHER" id="PTHR42709">
    <property type="entry name" value="ALKALINE PHOSPHATASE LIKE PROTEIN"/>
    <property type="match status" value="1"/>
</dbReference>
<dbReference type="PANTHER" id="PTHR42709:SF8">
    <property type="entry name" value="UNDECAPRENYL PHOSPHATE TRANSPORTER A"/>
    <property type="match status" value="1"/>
</dbReference>
<gene>
    <name evidence="5" type="ORF">IDH45_20180</name>
</gene>
<evidence type="ECO:0000259" key="4">
    <source>
        <dbReference type="Pfam" id="PF09335"/>
    </source>
</evidence>
<dbReference type="InterPro" id="IPR032816">
    <property type="entry name" value="VTT_dom"/>
</dbReference>
<keyword evidence="3" id="KW-1133">Transmembrane helix</keyword>
<protein>
    <submittedName>
        <fullName evidence="5">VTT domain-containing protein</fullName>
    </submittedName>
</protein>
<feature type="transmembrane region" description="Helical" evidence="3">
    <location>
        <begin position="179"/>
        <end position="196"/>
    </location>
</feature>
<reference evidence="5" key="1">
    <citation type="submission" date="2020-09" db="EMBL/GenBank/DDBJ databases">
        <title>A novel bacterium of genus Paenibacillus, isolated from South China Sea.</title>
        <authorList>
            <person name="Huang H."/>
            <person name="Mo K."/>
            <person name="Hu Y."/>
        </authorList>
    </citation>
    <scope>NUCLEOTIDE SEQUENCE</scope>
    <source>
        <strain evidence="5">IB182363</strain>
    </source>
</reference>
<proteinExistence type="inferred from homology"/>
<accession>A0A927CDM3</accession>
<name>A0A927CDM3_9BACL</name>
<evidence type="ECO:0000313" key="5">
    <source>
        <dbReference type="EMBL" id="MBD2864306.1"/>
    </source>
</evidence>
<dbReference type="EMBL" id="JACXJA010000028">
    <property type="protein sequence ID" value="MBD2864306.1"/>
    <property type="molecule type" value="Genomic_DNA"/>
</dbReference>
<keyword evidence="6" id="KW-1185">Reference proteome</keyword>
<dbReference type="Pfam" id="PF09335">
    <property type="entry name" value="VTT_dom"/>
    <property type="match status" value="1"/>
</dbReference>
<comment type="caution">
    <text evidence="5">The sequence shown here is derived from an EMBL/GenBank/DDBJ whole genome shotgun (WGS) entry which is preliminary data.</text>
</comment>
<comment type="similarity">
    <text evidence="1">Belongs to the DedA family.</text>
</comment>
<dbReference type="GO" id="GO:0005886">
    <property type="term" value="C:plasma membrane"/>
    <property type="evidence" value="ECO:0007669"/>
    <property type="project" value="TreeGrafter"/>
</dbReference>
<evidence type="ECO:0000256" key="2">
    <source>
        <dbReference type="SAM" id="MobiDB-lite"/>
    </source>
</evidence>
<dbReference type="Proteomes" id="UP000639396">
    <property type="component" value="Unassembled WGS sequence"/>
</dbReference>